<keyword evidence="13" id="KW-0594">Phospholipid biosynthesis</keyword>
<name>A0A553UU30_9DEIO</name>
<evidence type="ECO:0000256" key="15">
    <source>
        <dbReference type="PIRSR" id="PIRSR600829-1"/>
    </source>
</evidence>
<dbReference type="CDD" id="cd14263">
    <property type="entry name" value="DAGK_IM_like"/>
    <property type="match status" value="1"/>
</dbReference>
<feature type="binding site" evidence="17">
    <location>
        <begin position="89"/>
        <end position="91"/>
    </location>
    <ligand>
        <name>ATP</name>
        <dbReference type="ChEBI" id="CHEBI:30616"/>
    </ligand>
</feature>
<gene>
    <name evidence="20" type="ORF">FNU79_12105</name>
</gene>
<keyword evidence="3" id="KW-1003">Cell membrane</keyword>
<dbReference type="GO" id="GO:0005886">
    <property type="term" value="C:plasma membrane"/>
    <property type="evidence" value="ECO:0007669"/>
    <property type="project" value="UniProtKB-SubCell"/>
</dbReference>
<keyword evidence="5" id="KW-0808">Transferase</keyword>
<dbReference type="GO" id="GO:0046872">
    <property type="term" value="F:metal ion binding"/>
    <property type="evidence" value="ECO:0007669"/>
    <property type="project" value="UniProtKB-KW"/>
</dbReference>
<evidence type="ECO:0000313" key="21">
    <source>
        <dbReference type="Proteomes" id="UP000316092"/>
    </source>
</evidence>
<evidence type="ECO:0000256" key="2">
    <source>
        <dbReference type="ARBA" id="ARBA00005967"/>
    </source>
</evidence>
<dbReference type="PANTHER" id="PTHR34299">
    <property type="entry name" value="DIACYLGLYCEROL KINASE"/>
    <property type="match status" value="1"/>
</dbReference>
<evidence type="ECO:0000256" key="14">
    <source>
        <dbReference type="ARBA" id="ARBA00023264"/>
    </source>
</evidence>
<evidence type="ECO:0000256" key="19">
    <source>
        <dbReference type="SAM" id="Phobius"/>
    </source>
</evidence>
<evidence type="ECO:0000256" key="17">
    <source>
        <dbReference type="PIRSR" id="PIRSR600829-3"/>
    </source>
</evidence>
<reference evidence="20 21" key="1">
    <citation type="submission" date="2019-07" db="EMBL/GenBank/DDBJ databases">
        <title>Deinococcus detaillus sp. nov., isolated from humus soil in Antarctica.</title>
        <authorList>
            <person name="Zhang K."/>
        </authorList>
    </citation>
    <scope>NUCLEOTIDE SEQUENCE [LARGE SCALE GENOMIC DNA]</scope>
    <source>
        <strain evidence="20 21">H1</strain>
    </source>
</reference>
<proteinExistence type="inferred from homology"/>
<evidence type="ECO:0000256" key="9">
    <source>
        <dbReference type="ARBA" id="ARBA00022840"/>
    </source>
</evidence>
<dbReference type="InterPro" id="IPR036945">
    <property type="entry name" value="DAGK_sf"/>
</dbReference>
<sequence>MKPPPAASTSALSWRRWQRSAGFAWAGLRHTWQTQANFRVEVVLGSLAATLCWALRVSPAPVLLCCALVLSLELVNTALEALTDLISPEHHPAAKIAKDAAAGAVLLASIISVVVGLAVFVPPLWRVFSPFVLSLPR</sequence>
<evidence type="ECO:0000256" key="6">
    <source>
        <dbReference type="ARBA" id="ARBA00022692"/>
    </source>
</evidence>
<feature type="binding site" evidence="16">
    <location>
        <position position="16"/>
    </location>
    <ligand>
        <name>substrate</name>
    </ligand>
</feature>
<comment type="similarity">
    <text evidence="2">Belongs to the bacterial diacylglycerol kinase family.</text>
</comment>
<feature type="active site" description="Proton acceptor" evidence="15">
    <location>
        <position position="73"/>
    </location>
</feature>
<evidence type="ECO:0000256" key="5">
    <source>
        <dbReference type="ARBA" id="ARBA00022679"/>
    </source>
</evidence>
<keyword evidence="6 19" id="KW-0812">Transmembrane</keyword>
<dbReference type="InterPro" id="IPR000829">
    <property type="entry name" value="DAGK"/>
</dbReference>
<evidence type="ECO:0000256" key="13">
    <source>
        <dbReference type="ARBA" id="ARBA00023209"/>
    </source>
</evidence>
<accession>A0A553UU30</accession>
<evidence type="ECO:0000256" key="11">
    <source>
        <dbReference type="ARBA" id="ARBA00023098"/>
    </source>
</evidence>
<keyword evidence="18" id="KW-0479">Metal-binding</keyword>
<comment type="caution">
    <text evidence="20">The sequence shown here is derived from an EMBL/GenBank/DDBJ whole genome shotgun (WGS) entry which is preliminary data.</text>
</comment>
<feature type="binding site" evidence="17">
    <location>
        <position position="80"/>
    </location>
    <ligand>
        <name>ATP</name>
        <dbReference type="ChEBI" id="CHEBI:30616"/>
    </ligand>
</feature>
<keyword evidence="7 17" id="KW-0547">Nucleotide-binding</keyword>
<keyword evidence="11" id="KW-0443">Lipid metabolism</keyword>
<evidence type="ECO:0000256" key="8">
    <source>
        <dbReference type="ARBA" id="ARBA00022777"/>
    </source>
</evidence>
<comment type="cofactor">
    <cofactor evidence="18">
        <name>Mg(2+)</name>
        <dbReference type="ChEBI" id="CHEBI:18420"/>
    </cofactor>
    <text evidence="18">Mn(2+), Zn(2+), Cd(2+) and Co(2+) support activity to lesser extents.</text>
</comment>
<feature type="binding site" evidence="16">
    <location>
        <position position="73"/>
    </location>
    <ligand>
        <name>substrate</name>
    </ligand>
</feature>
<dbReference type="Pfam" id="PF01219">
    <property type="entry name" value="DAGK_prokar"/>
    <property type="match status" value="1"/>
</dbReference>
<dbReference type="EMBL" id="VKDB01000013">
    <property type="protein sequence ID" value="TSA83737.1"/>
    <property type="molecule type" value="Genomic_DNA"/>
</dbReference>
<keyword evidence="8 20" id="KW-0418">Kinase</keyword>
<dbReference type="RefSeq" id="WP_143721087.1">
    <property type="nucleotide sequence ID" value="NZ_VKDB01000013.1"/>
</dbReference>
<evidence type="ECO:0000256" key="1">
    <source>
        <dbReference type="ARBA" id="ARBA00004651"/>
    </source>
</evidence>
<organism evidence="20 21">
    <name type="scientific">Deinococcus detaillensis</name>
    <dbReference type="NCBI Taxonomy" id="2592048"/>
    <lineage>
        <taxon>Bacteria</taxon>
        <taxon>Thermotogati</taxon>
        <taxon>Deinococcota</taxon>
        <taxon>Deinococci</taxon>
        <taxon>Deinococcales</taxon>
        <taxon>Deinococcaceae</taxon>
        <taxon>Deinococcus</taxon>
    </lineage>
</organism>
<protein>
    <submittedName>
        <fullName evidence="20">Diacylglycerol kinase</fullName>
    </submittedName>
</protein>
<dbReference type="GO" id="GO:0016301">
    <property type="term" value="F:kinase activity"/>
    <property type="evidence" value="ECO:0007669"/>
    <property type="project" value="UniProtKB-KW"/>
</dbReference>
<dbReference type="GO" id="GO:0008654">
    <property type="term" value="P:phospholipid biosynthetic process"/>
    <property type="evidence" value="ECO:0007669"/>
    <property type="project" value="UniProtKB-KW"/>
</dbReference>
<comment type="subcellular location">
    <subcellularLocation>
        <location evidence="1">Cell membrane</location>
        <topology evidence="1">Multi-pass membrane protein</topology>
    </subcellularLocation>
</comment>
<keyword evidence="12 19" id="KW-0472">Membrane</keyword>
<keyword evidence="18" id="KW-0460">Magnesium</keyword>
<dbReference type="OrthoDB" id="70489at2"/>
<evidence type="ECO:0000256" key="16">
    <source>
        <dbReference type="PIRSR" id="PIRSR600829-2"/>
    </source>
</evidence>
<evidence type="ECO:0000256" key="4">
    <source>
        <dbReference type="ARBA" id="ARBA00022516"/>
    </source>
</evidence>
<dbReference type="GO" id="GO:0005524">
    <property type="term" value="F:ATP binding"/>
    <property type="evidence" value="ECO:0007669"/>
    <property type="project" value="UniProtKB-KW"/>
</dbReference>
<keyword evidence="21" id="KW-1185">Reference proteome</keyword>
<feature type="binding site" evidence="17">
    <location>
        <position position="16"/>
    </location>
    <ligand>
        <name>ATP</name>
        <dbReference type="ChEBI" id="CHEBI:30616"/>
    </ligand>
</feature>
<evidence type="ECO:0000313" key="20">
    <source>
        <dbReference type="EMBL" id="TSA83737.1"/>
    </source>
</evidence>
<keyword evidence="10 19" id="KW-1133">Transmembrane helix</keyword>
<feature type="binding site" evidence="18">
    <location>
        <position position="80"/>
    </location>
    <ligand>
        <name>a divalent metal cation</name>
        <dbReference type="ChEBI" id="CHEBI:60240"/>
    </ligand>
</feature>
<keyword evidence="4" id="KW-0444">Lipid biosynthesis</keyword>
<feature type="transmembrane region" description="Helical" evidence="19">
    <location>
        <begin position="100"/>
        <end position="125"/>
    </location>
</feature>
<evidence type="ECO:0000256" key="10">
    <source>
        <dbReference type="ARBA" id="ARBA00022989"/>
    </source>
</evidence>
<keyword evidence="9 17" id="KW-0067">ATP-binding</keyword>
<evidence type="ECO:0000256" key="7">
    <source>
        <dbReference type="ARBA" id="ARBA00022741"/>
    </source>
</evidence>
<feature type="binding site" evidence="17">
    <location>
        <begin position="98"/>
        <end position="99"/>
    </location>
    <ligand>
        <name>ATP</name>
        <dbReference type="ChEBI" id="CHEBI:30616"/>
    </ligand>
</feature>
<dbReference type="Gene3D" id="1.10.287.3610">
    <property type="match status" value="1"/>
</dbReference>
<dbReference type="AlphaFoldDB" id="A0A553UU30"/>
<evidence type="ECO:0000256" key="12">
    <source>
        <dbReference type="ARBA" id="ARBA00023136"/>
    </source>
</evidence>
<evidence type="ECO:0000256" key="18">
    <source>
        <dbReference type="PIRSR" id="PIRSR600829-4"/>
    </source>
</evidence>
<feature type="binding site" evidence="16">
    <location>
        <begin position="29"/>
        <end position="32"/>
    </location>
    <ligand>
        <name>substrate</name>
    </ligand>
</feature>
<keyword evidence="14" id="KW-1208">Phospholipid metabolism</keyword>
<evidence type="ECO:0000256" key="3">
    <source>
        <dbReference type="ARBA" id="ARBA00022475"/>
    </source>
</evidence>
<dbReference type="PANTHER" id="PTHR34299:SF1">
    <property type="entry name" value="DIACYLGLYCEROL KINASE"/>
    <property type="match status" value="1"/>
</dbReference>
<dbReference type="Proteomes" id="UP000316092">
    <property type="component" value="Unassembled WGS sequence"/>
</dbReference>